<keyword evidence="3" id="KW-1185">Reference proteome</keyword>
<dbReference type="OrthoDB" id="5102748at2759"/>
<feature type="signal peptide" evidence="1">
    <location>
        <begin position="1"/>
        <end position="17"/>
    </location>
</feature>
<dbReference type="EMBL" id="KZ806039">
    <property type="protein sequence ID" value="PVH90916.1"/>
    <property type="molecule type" value="Genomic_DNA"/>
</dbReference>
<feature type="chain" id="PRO_5015842275" evidence="1">
    <location>
        <begin position="18"/>
        <end position="66"/>
    </location>
</feature>
<keyword evidence="1" id="KW-0732">Signal</keyword>
<organism evidence="2 3">
    <name type="scientific">Periconia macrospinosa</name>
    <dbReference type="NCBI Taxonomy" id="97972"/>
    <lineage>
        <taxon>Eukaryota</taxon>
        <taxon>Fungi</taxon>
        <taxon>Dikarya</taxon>
        <taxon>Ascomycota</taxon>
        <taxon>Pezizomycotina</taxon>
        <taxon>Dothideomycetes</taxon>
        <taxon>Pleosporomycetidae</taxon>
        <taxon>Pleosporales</taxon>
        <taxon>Massarineae</taxon>
        <taxon>Periconiaceae</taxon>
        <taxon>Periconia</taxon>
    </lineage>
</organism>
<dbReference type="Proteomes" id="UP000244855">
    <property type="component" value="Unassembled WGS sequence"/>
</dbReference>
<sequence length="66" mass="7343">MGTHFKLLQLLFKSCIAFMTEEFGGGQPSSSTLVYYSGILALHGNRETGRTAKLFTLILSQLIYIQ</sequence>
<proteinExistence type="predicted"/>
<evidence type="ECO:0000313" key="3">
    <source>
        <dbReference type="Proteomes" id="UP000244855"/>
    </source>
</evidence>
<reference evidence="2 3" key="1">
    <citation type="journal article" date="2018" name="Sci. Rep.">
        <title>Comparative genomics provides insights into the lifestyle and reveals functional heterogeneity of dark septate endophytic fungi.</title>
        <authorList>
            <person name="Knapp D.G."/>
            <person name="Nemeth J.B."/>
            <person name="Barry K."/>
            <person name="Hainaut M."/>
            <person name="Henrissat B."/>
            <person name="Johnson J."/>
            <person name="Kuo A."/>
            <person name="Lim J.H.P."/>
            <person name="Lipzen A."/>
            <person name="Nolan M."/>
            <person name="Ohm R.A."/>
            <person name="Tamas L."/>
            <person name="Grigoriev I.V."/>
            <person name="Spatafora J.W."/>
            <person name="Nagy L.G."/>
            <person name="Kovacs G.M."/>
        </authorList>
    </citation>
    <scope>NUCLEOTIDE SEQUENCE [LARGE SCALE GENOMIC DNA]</scope>
    <source>
        <strain evidence="2 3">DSE2036</strain>
    </source>
</reference>
<evidence type="ECO:0000313" key="2">
    <source>
        <dbReference type="EMBL" id="PVH90916.1"/>
    </source>
</evidence>
<protein>
    <submittedName>
        <fullName evidence="2">Uncharacterized protein</fullName>
    </submittedName>
</protein>
<gene>
    <name evidence="2" type="ORF">DM02DRAFT_708411</name>
</gene>
<accession>A0A2V1CYV2</accession>
<evidence type="ECO:0000256" key="1">
    <source>
        <dbReference type="SAM" id="SignalP"/>
    </source>
</evidence>
<name>A0A2V1CYV2_9PLEO</name>
<dbReference type="AlphaFoldDB" id="A0A2V1CYV2"/>